<dbReference type="Proteomes" id="UP001064087">
    <property type="component" value="Chromosome"/>
</dbReference>
<name>A0ABY6D6F9_9RHOB</name>
<dbReference type="CDD" id="cd06558">
    <property type="entry name" value="crotonase-like"/>
    <property type="match status" value="1"/>
</dbReference>
<dbReference type="InterPro" id="IPR001753">
    <property type="entry name" value="Enoyl-CoA_hydra/iso"/>
</dbReference>
<dbReference type="RefSeq" id="WP_263046867.1">
    <property type="nucleotide sequence ID" value="NZ_CP106738.1"/>
</dbReference>
<protein>
    <submittedName>
        <fullName evidence="2">Enoyl-CoA hydratase/isomerase family protein</fullName>
    </submittedName>
</protein>
<dbReference type="Pfam" id="PF00378">
    <property type="entry name" value="ECH_1"/>
    <property type="match status" value="1"/>
</dbReference>
<evidence type="ECO:0000313" key="2">
    <source>
        <dbReference type="EMBL" id="UXX81731.1"/>
    </source>
</evidence>
<dbReference type="EMBL" id="CP106738">
    <property type="protein sequence ID" value="UXX81731.1"/>
    <property type="molecule type" value="Genomic_DNA"/>
</dbReference>
<keyword evidence="3" id="KW-1185">Reference proteome</keyword>
<proteinExistence type="inferred from homology"/>
<reference evidence="2" key="1">
    <citation type="submission" date="2022-10" db="EMBL/GenBank/DDBJ databases">
        <title>Roseovarius pelagicus sp. nov., isolated from Arctic seawater.</title>
        <authorList>
            <person name="Hong Y.W."/>
            <person name="Hwang C.Y."/>
        </authorList>
    </citation>
    <scope>NUCLEOTIDE SEQUENCE</scope>
    <source>
        <strain evidence="2">HL-MP18</strain>
    </source>
</reference>
<dbReference type="SUPFAM" id="SSF52096">
    <property type="entry name" value="ClpP/crotonase"/>
    <property type="match status" value="1"/>
</dbReference>
<dbReference type="PANTHER" id="PTHR43802:SF1">
    <property type="entry name" value="IP11341P-RELATED"/>
    <property type="match status" value="1"/>
</dbReference>
<organism evidence="2 3">
    <name type="scientific">Roseovarius pelagicus</name>
    <dbReference type="NCBI Taxonomy" id="2980108"/>
    <lineage>
        <taxon>Bacteria</taxon>
        <taxon>Pseudomonadati</taxon>
        <taxon>Pseudomonadota</taxon>
        <taxon>Alphaproteobacteria</taxon>
        <taxon>Rhodobacterales</taxon>
        <taxon>Roseobacteraceae</taxon>
        <taxon>Roseovarius</taxon>
    </lineage>
</organism>
<gene>
    <name evidence="2" type="ORF">N7U68_11365</name>
</gene>
<comment type="similarity">
    <text evidence="1">Belongs to the enoyl-CoA hydratase/isomerase family.</text>
</comment>
<sequence>MTDAPVTTRIEGRTGILTFNRPRVMNAFNSDLIDSTHAAIDAFQADDRVLAIVVHGEGRCFSAGFDMKESAAKGISGEDQWRKALTTDFDFIMQFWNSPKPTIAAAHGFCIAGAMEILMACDLAVADEGTLFGEPEVRFGSGIVALLAPYVTGPKQAKEILLTGNDRITAARCHEMGLLNRVVPDGNALEAALALAQQITSASAKSVQMTKAAINRTYALARMREALAEALEVGIAIEADESPERMEFNRIRKELGLKAALEWRDSQVG</sequence>
<evidence type="ECO:0000256" key="1">
    <source>
        <dbReference type="ARBA" id="ARBA00005254"/>
    </source>
</evidence>
<accession>A0ABY6D6F9</accession>
<dbReference type="PANTHER" id="PTHR43802">
    <property type="entry name" value="ENOYL-COA HYDRATASE"/>
    <property type="match status" value="1"/>
</dbReference>
<dbReference type="InterPro" id="IPR029045">
    <property type="entry name" value="ClpP/crotonase-like_dom_sf"/>
</dbReference>
<dbReference type="Gene3D" id="3.90.226.10">
    <property type="entry name" value="2-enoyl-CoA Hydratase, Chain A, domain 1"/>
    <property type="match status" value="1"/>
</dbReference>
<evidence type="ECO:0000313" key="3">
    <source>
        <dbReference type="Proteomes" id="UP001064087"/>
    </source>
</evidence>